<comment type="caution">
    <text evidence="1">The sequence shown here is derived from an EMBL/GenBank/DDBJ whole genome shotgun (WGS) entry which is preliminary data.</text>
</comment>
<protein>
    <submittedName>
        <fullName evidence="1">Uncharacterized protein</fullName>
    </submittedName>
</protein>
<keyword evidence="2" id="KW-1185">Reference proteome</keyword>
<evidence type="ECO:0000313" key="1">
    <source>
        <dbReference type="EMBL" id="KAJ8887841.1"/>
    </source>
</evidence>
<dbReference type="Proteomes" id="UP001159363">
    <property type="component" value="Chromosome X"/>
</dbReference>
<organism evidence="1 2">
    <name type="scientific">Dryococelus australis</name>
    <dbReference type="NCBI Taxonomy" id="614101"/>
    <lineage>
        <taxon>Eukaryota</taxon>
        <taxon>Metazoa</taxon>
        <taxon>Ecdysozoa</taxon>
        <taxon>Arthropoda</taxon>
        <taxon>Hexapoda</taxon>
        <taxon>Insecta</taxon>
        <taxon>Pterygota</taxon>
        <taxon>Neoptera</taxon>
        <taxon>Polyneoptera</taxon>
        <taxon>Phasmatodea</taxon>
        <taxon>Verophasmatodea</taxon>
        <taxon>Anareolatae</taxon>
        <taxon>Phasmatidae</taxon>
        <taxon>Eurycanthinae</taxon>
        <taxon>Dryococelus</taxon>
    </lineage>
</organism>
<sequence>MLGRASLGYEEVSTILCEVESMINSRPLTYLSEDTEDLVPLTPAMFLQENRRTGVPAIDHLKNISLCKR</sequence>
<name>A0ABQ9HUU0_9NEOP</name>
<reference evidence="1 2" key="1">
    <citation type="submission" date="2023-02" db="EMBL/GenBank/DDBJ databases">
        <title>LHISI_Scaffold_Assembly.</title>
        <authorList>
            <person name="Stuart O.P."/>
            <person name="Cleave R."/>
            <person name="Magrath M.J.L."/>
            <person name="Mikheyev A.S."/>
        </authorList>
    </citation>
    <scope>NUCLEOTIDE SEQUENCE [LARGE SCALE GENOMIC DNA]</scope>
    <source>
        <strain evidence="1">Daus_M_001</strain>
        <tissue evidence="1">Leg muscle</tissue>
    </source>
</reference>
<proteinExistence type="predicted"/>
<gene>
    <name evidence="1" type="ORF">PR048_014059</name>
</gene>
<dbReference type="EMBL" id="JARBHB010000004">
    <property type="protein sequence ID" value="KAJ8887841.1"/>
    <property type="molecule type" value="Genomic_DNA"/>
</dbReference>
<accession>A0ABQ9HUU0</accession>
<evidence type="ECO:0000313" key="2">
    <source>
        <dbReference type="Proteomes" id="UP001159363"/>
    </source>
</evidence>